<dbReference type="PANTHER" id="PTHR21737:SF4">
    <property type="entry name" value="SPLICING FACTOR CACTIN"/>
    <property type="match status" value="1"/>
</dbReference>
<evidence type="ECO:0000256" key="3">
    <source>
        <dbReference type="SAM" id="Coils"/>
    </source>
</evidence>
<feature type="region of interest" description="Disordered" evidence="4">
    <location>
        <begin position="1"/>
        <end position="100"/>
    </location>
</feature>
<dbReference type="Pfam" id="PF10312">
    <property type="entry name" value="Cactin_mid"/>
    <property type="match status" value="1"/>
</dbReference>
<dbReference type="EMBL" id="AP028909">
    <property type="protein sequence ID" value="BES88420.1"/>
    <property type="molecule type" value="Genomic_DNA"/>
</dbReference>
<dbReference type="Proteomes" id="UP001307889">
    <property type="component" value="Chromosome 1"/>
</dbReference>
<evidence type="ECO:0000256" key="4">
    <source>
        <dbReference type="SAM" id="MobiDB-lite"/>
    </source>
</evidence>
<gene>
    <name evidence="7" type="ORF">NTJ_01226</name>
</gene>
<protein>
    <recommendedName>
        <fullName evidence="2">Splicing factor Cactin</fullName>
    </recommendedName>
</protein>
<evidence type="ECO:0000256" key="2">
    <source>
        <dbReference type="ARBA" id="ARBA00034534"/>
    </source>
</evidence>
<comment type="similarity">
    <text evidence="1">Belongs to the CACTIN family.</text>
</comment>
<name>A0ABN7A815_9HEMI</name>
<evidence type="ECO:0000256" key="1">
    <source>
        <dbReference type="ARBA" id="ARBA00006895"/>
    </source>
</evidence>
<keyword evidence="3" id="KW-0175">Coiled coil</keyword>
<accession>A0ABN7A815</accession>
<evidence type="ECO:0000313" key="7">
    <source>
        <dbReference type="EMBL" id="BES88420.1"/>
    </source>
</evidence>
<feature type="coiled-coil region" evidence="3">
    <location>
        <begin position="158"/>
        <end position="214"/>
    </location>
</feature>
<feature type="region of interest" description="Disordered" evidence="4">
    <location>
        <begin position="420"/>
        <end position="459"/>
    </location>
</feature>
<proteinExistence type="inferred from homology"/>
<reference evidence="7 8" key="1">
    <citation type="submission" date="2023-09" db="EMBL/GenBank/DDBJ databases">
        <title>Nesidiocoris tenuis whole genome shotgun sequence.</title>
        <authorList>
            <person name="Shibata T."/>
            <person name="Shimoda M."/>
            <person name="Kobayashi T."/>
            <person name="Uehara T."/>
        </authorList>
    </citation>
    <scope>NUCLEOTIDE SEQUENCE [LARGE SCALE GENOMIC DNA]</scope>
    <source>
        <strain evidence="7 8">Japan</strain>
    </source>
</reference>
<dbReference type="Pfam" id="PF09732">
    <property type="entry name" value="CactinC_cactus"/>
    <property type="match status" value="1"/>
</dbReference>
<feature type="domain" description="Splicing factor cactin central" evidence="6">
    <location>
        <begin position="206"/>
        <end position="394"/>
    </location>
</feature>
<evidence type="ECO:0000259" key="5">
    <source>
        <dbReference type="Pfam" id="PF09732"/>
    </source>
</evidence>
<evidence type="ECO:0000259" key="6">
    <source>
        <dbReference type="Pfam" id="PF10312"/>
    </source>
</evidence>
<feature type="compositionally biased region" description="Basic residues" evidence="4">
    <location>
        <begin position="32"/>
        <end position="45"/>
    </location>
</feature>
<dbReference type="InterPro" id="IPR018816">
    <property type="entry name" value="Cactin_central"/>
</dbReference>
<dbReference type="SMART" id="SM01050">
    <property type="entry name" value="CactinC_cactus"/>
    <property type="match status" value="1"/>
</dbReference>
<dbReference type="PANTHER" id="PTHR21737">
    <property type="entry name" value="POLYGLUTAMINE BINDING PROTEIN 1/MARVEL MEMBRANE-ASSOCIATING DOMAIN CONTAINING 3"/>
    <property type="match status" value="1"/>
</dbReference>
<feature type="compositionally biased region" description="Acidic residues" evidence="4">
    <location>
        <begin position="450"/>
        <end position="459"/>
    </location>
</feature>
<feature type="compositionally biased region" description="Basic and acidic residues" evidence="4">
    <location>
        <begin position="83"/>
        <end position="100"/>
    </location>
</feature>
<organism evidence="7 8">
    <name type="scientific">Nesidiocoris tenuis</name>
    <dbReference type="NCBI Taxonomy" id="355587"/>
    <lineage>
        <taxon>Eukaryota</taxon>
        <taxon>Metazoa</taxon>
        <taxon>Ecdysozoa</taxon>
        <taxon>Arthropoda</taxon>
        <taxon>Hexapoda</taxon>
        <taxon>Insecta</taxon>
        <taxon>Pterygota</taxon>
        <taxon>Neoptera</taxon>
        <taxon>Paraneoptera</taxon>
        <taxon>Hemiptera</taxon>
        <taxon>Heteroptera</taxon>
        <taxon>Panheteroptera</taxon>
        <taxon>Cimicomorpha</taxon>
        <taxon>Miridae</taxon>
        <taxon>Dicyphina</taxon>
        <taxon>Nesidiocoris</taxon>
    </lineage>
</organism>
<feature type="compositionally biased region" description="Basic and acidic residues" evidence="4">
    <location>
        <begin position="1"/>
        <end position="16"/>
    </location>
</feature>
<sequence>MGKSSHRERSSSDHRAGSSRHKSKKNKTDHEHKKRRDRKKSKKRHYSESDESTSESSSSSDSASSEDSTKLLKRLQQKQEQMINERRKQKELLKATETAEEKRIRRLLKKEAKERLRKQRMGWDKDYLHYTNADNPFGDANLLSTFVWSKKLAKDGLAEVTNEELERLNRRKQEENKLELEKVKKRRQEREQERQEREEAMMRQQREKEAAQFESWATQEDEFHLEQARLRSKIRISDGRAKPIDLLAKYINSDEEVDAVEMTEPYTYLNGLSIKDLEDLLEDIKVYIKLEHGKNLDYWNDITVIVDDELYRLRKLEKKSEIEAAVGRRDGIHESVATEVASVFKGKTANQLAAMQKQIEKKINEKEGVDIGYWESLLSQLKAHMARARLRDKHQENLRKKLELLKAAQNVVDEMAGEGSIKLEPEESDSNSASNDSDPKEGGEEQASSSEDEVEEDAGESILKQSFEEYKAGNYSPRYTDPSALELGTIVIDEGDDEQRLMYARLRLTAGAPPNERTEEEQRMHNEARKGMSTDEAVFSVESALDSQVYLWSDKYRPRKPRYFNRVHTGFEWNKYNQTHYDMDNPPPKIVQGYKFNIFYPDLIDKSATPEYFLTVCQDNPDFAILRFHAGPPYEDIAFKIVNREWEYSYKRGFRCQFHNNIFQLWFHFKRYRYRR</sequence>
<feature type="domain" description="Splicing factor Cactin C-terminal" evidence="5">
    <location>
        <begin position="552"/>
        <end position="676"/>
    </location>
</feature>
<feature type="compositionally biased region" description="Low complexity" evidence="4">
    <location>
        <begin position="54"/>
        <end position="66"/>
    </location>
</feature>
<evidence type="ECO:0000313" key="8">
    <source>
        <dbReference type="Proteomes" id="UP001307889"/>
    </source>
</evidence>
<dbReference type="InterPro" id="IPR019134">
    <property type="entry name" value="Cactin_C"/>
</dbReference>
<keyword evidence="8" id="KW-1185">Reference proteome</keyword>